<protein>
    <recommendedName>
        <fullName evidence="4">phosphoglycolate phosphatase</fullName>
        <ecNumber evidence="4">3.1.3.18</ecNumber>
    </recommendedName>
</protein>
<name>A0A9D9GTB3_9GAMM</name>
<evidence type="ECO:0000259" key="5">
    <source>
        <dbReference type="Pfam" id="PF14239"/>
    </source>
</evidence>
<dbReference type="Gene3D" id="3.40.50.1000">
    <property type="entry name" value="HAD superfamily/HAD-like"/>
    <property type="match status" value="1"/>
</dbReference>
<dbReference type="GO" id="GO:0006281">
    <property type="term" value="P:DNA repair"/>
    <property type="evidence" value="ECO:0007669"/>
    <property type="project" value="TreeGrafter"/>
</dbReference>
<reference evidence="6" key="2">
    <citation type="journal article" date="2021" name="PeerJ">
        <title>Extensive microbial diversity within the chicken gut microbiome revealed by metagenomics and culture.</title>
        <authorList>
            <person name="Gilroy R."/>
            <person name="Ravi A."/>
            <person name="Getino M."/>
            <person name="Pursley I."/>
            <person name="Horton D.L."/>
            <person name="Alikhan N.F."/>
            <person name="Baker D."/>
            <person name="Gharbi K."/>
            <person name="Hall N."/>
            <person name="Watson M."/>
            <person name="Adriaenssens E.M."/>
            <person name="Foster-Nyarko E."/>
            <person name="Jarju S."/>
            <person name="Secka A."/>
            <person name="Antonio M."/>
            <person name="Oren A."/>
            <person name="Chaudhuri R.R."/>
            <person name="La Ragione R."/>
            <person name="Hildebrand F."/>
            <person name="Pallen M.J."/>
        </authorList>
    </citation>
    <scope>NUCLEOTIDE SEQUENCE</scope>
    <source>
        <strain evidence="6">17213</strain>
    </source>
</reference>
<dbReference type="InterPro" id="IPR036412">
    <property type="entry name" value="HAD-like_sf"/>
</dbReference>
<accession>A0A9D9GTB3</accession>
<evidence type="ECO:0000256" key="4">
    <source>
        <dbReference type="ARBA" id="ARBA00013078"/>
    </source>
</evidence>
<dbReference type="InterPro" id="IPR025938">
    <property type="entry name" value="RRXRR_dom"/>
</dbReference>
<evidence type="ECO:0000256" key="1">
    <source>
        <dbReference type="ARBA" id="ARBA00000830"/>
    </source>
</evidence>
<evidence type="ECO:0000256" key="3">
    <source>
        <dbReference type="ARBA" id="ARBA00006171"/>
    </source>
</evidence>
<feature type="domain" description="RRXRR" evidence="5">
    <location>
        <begin position="17"/>
        <end position="70"/>
    </location>
</feature>
<evidence type="ECO:0000256" key="2">
    <source>
        <dbReference type="ARBA" id="ARBA00004818"/>
    </source>
</evidence>
<dbReference type="InterPro" id="IPR050155">
    <property type="entry name" value="HAD-like_hydrolase_sf"/>
</dbReference>
<dbReference type="GO" id="GO:0008967">
    <property type="term" value="F:phosphoglycolate phosphatase activity"/>
    <property type="evidence" value="ECO:0007669"/>
    <property type="project" value="UniProtKB-EC"/>
</dbReference>
<dbReference type="SUPFAM" id="SSF56784">
    <property type="entry name" value="HAD-like"/>
    <property type="match status" value="1"/>
</dbReference>
<dbReference type="Pfam" id="PF14239">
    <property type="entry name" value="RRXRR"/>
    <property type="match status" value="1"/>
</dbReference>
<dbReference type="EMBL" id="JADINH010000121">
    <property type="protein sequence ID" value="MBO8415851.1"/>
    <property type="molecule type" value="Genomic_DNA"/>
</dbReference>
<evidence type="ECO:0000313" key="7">
    <source>
        <dbReference type="Proteomes" id="UP000823631"/>
    </source>
</evidence>
<sequence length="308" mass="34353">MQTADHNANSNQTAERVQVLDANRCLLMPCHWSRAKKLLKQGRAAVFRTRPFTIILKDRTYEDSEVQPALLGRHFKKADCRFKCACFDLDGTLCDSIALCLEMFIQALAPCCGFELSAQQVIEHFGLNEEGIIKRLAGPEQAAPALQRFYALYAQNLEQGRLTPFAGVPELIKALHDKGVLLFVITGKGRVTTDLTLKSWGLEPYLLESRCGGELQLNKAAHLRELAAKYGLKCREMVYVGDAVSDFEACARTGVPCISALWQPGQDSQSAAYLREHNPGWCFSRFDKAARYLLSHCSAPQQQAPEQQ</sequence>
<reference evidence="6" key="1">
    <citation type="submission" date="2020-10" db="EMBL/GenBank/DDBJ databases">
        <authorList>
            <person name="Gilroy R."/>
        </authorList>
    </citation>
    <scope>NUCLEOTIDE SEQUENCE</scope>
    <source>
        <strain evidence="6">17213</strain>
    </source>
</reference>
<dbReference type="InterPro" id="IPR041492">
    <property type="entry name" value="HAD_2"/>
</dbReference>
<comment type="caution">
    <text evidence="6">The sequence shown here is derived from an EMBL/GenBank/DDBJ whole genome shotgun (WGS) entry which is preliminary data.</text>
</comment>
<dbReference type="PANTHER" id="PTHR43434:SF1">
    <property type="entry name" value="PHOSPHOGLYCOLATE PHOSPHATASE"/>
    <property type="match status" value="1"/>
</dbReference>
<dbReference type="Proteomes" id="UP000823631">
    <property type="component" value="Unassembled WGS sequence"/>
</dbReference>
<dbReference type="InterPro" id="IPR023214">
    <property type="entry name" value="HAD_sf"/>
</dbReference>
<organism evidence="6 7">
    <name type="scientific">Candidatus Avisuccinivibrio stercorigallinarum</name>
    <dbReference type="NCBI Taxonomy" id="2840704"/>
    <lineage>
        <taxon>Bacteria</taxon>
        <taxon>Pseudomonadati</taxon>
        <taxon>Pseudomonadota</taxon>
        <taxon>Gammaproteobacteria</taxon>
        <taxon>Aeromonadales</taxon>
        <taxon>Succinivibrionaceae</taxon>
        <taxon>Succinivibrionaceae incertae sedis</taxon>
        <taxon>Candidatus Avisuccinivibrio</taxon>
    </lineage>
</organism>
<gene>
    <name evidence="6" type="ORF">IAB19_05680</name>
</gene>
<dbReference type="Gene3D" id="1.10.150.240">
    <property type="entry name" value="Putative phosphatase, domain 2"/>
    <property type="match status" value="1"/>
</dbReference>
<dbReference type="SFLD" id="SFLDS00003">
    <property type="entry name" value="Haloacid_Dehalogenase"/>
    <property type="match status" value="1"/>
</dbReference>
<comment type="similarity">
    <text evidence="3">Belongs to the HAD-like hydrolase superfamily. CbbY/CbbZ/Gph/YieH family.</text>
</comment>
<dbReference type="Pfam" id="PF13419">
    <property type="entry name" value="HAD_2"/>
    <property type="match status" value="1"/>
</dbReference>
<proteinExistence type="inferred from homology"/>
<dbReference type="EC" id="3.1.3.18" evidence="4"/>
<comment type="pathway">
    <text evidence="2">Organic acid metabolism; glycolate biosynthesis; glycolate from 2-phosphoglycolate: step 1/1.</text>
</comment>
<dbReference type="InterPro" id="IPR023198">
    <property type="entry name" value="PGP-like_dom2"/>
</dbReference>
<dbReference type="SFLD" id="SFLDG01129">
    <property type="entry name" value="C1.5:_HAD__Beta-PGM__Phosphata"/>
    <property type="match status" value="1"/>
</dbReference>
<dbReference type="PANTHER" id="PTHR43434">
    <property type="entry name" value="PHOSPHOGLYCOLATE PHOSPHATASE"/>
    <property type="match status" value="1"/>
</dbReference>
<dbReference type="AlphaFoldDB" id="A0A9D9GTB3"/>
<evidence type="ECO:0000313" key="6">
    <source>
        <dbReference type="EMBL" id="MBO8415851.1"/>
    </source>
</evidence>
<keyword evidence="6" id="KW-0378">Hydrolase</keyword>
<dbReference type="GO" id="GO:0005829">
    <property type="term" value="C:cytosol"/>
    <property type="evidence" value="ECO:0007669"/>
    <property type="project" value="TreeGrafter"/>
</dbReference>
<comment type="catalytic activity">
    <reaction evidence="1">
        <text>2-phosphoglycolate + H2O = glycolate + phosphate</text>
        <dbReference type="Rhea" id="RHEA:14369"/>
        <dbReference type="ChEBI" id="CHEBI:15377"/>
        <dbReference type="ChEBI" id="CHEBI:29805"/>
        <dbReference type="ChEBI" id="CHEBI:43474"/>
        <dbReference type="ChEBI" id="CHEBI:58033"/>
        <dbReference type="EC" id="3.1.3.18"/>
    </reaction>
</comment>